<dbReference type="Proteomes" id="UP000324222">
    <property type="component" value="Unassembled WGS sequence"/>
</dbReference>
<evidence type="ECO:0000313" key="2">
    <source>
        <dbReference type="Proteomes" id="UP000324222"/>
    </source>
</evidence>
<dbReference type="EMBL" id="VSRR010134117">
    <property type="protein sequence ID" value="MPD02997.1"/>
    <property type="molecule type" value="Genomic_DNA"/>
</dbReference>
<proteinExistence type="predicted"/>
<evidence type="ECO:0000313" key="1">
    <source>
        <dbReference type="EMBL" id="MPD02997.1"/>
    </source>
</evidence>
<reference evidence="1 2" key="1">
    <citation type="submission" date="2019-05" db="EMBL/GenBank/DDBJ databases">
        <title>Another draft genome of Portunus trituberculatus and its Hox gene families provides insights of decapod evolution.</title>
        <authorList>
            <person name="Jeong J.-H."/>
            <person name="Song I."/>
            <person name="Kim S."/>
            <person name="Choi T."/>
            <person name="Kim D."/>
            <person name="Ryu S."/>
            <person name="Kim W."/>
        </authorList>
    </citation>
    <scope>NUCLEOTIDE SEQUENCE [LARGE SCALE GENOMIC DNA]</scope>
    <source>
        <tissue evidence="1">Muscle</tissue>
    </source>
</reference>
<organism evidence="1 2">
    <name type="scientific">Portunus trituberculatus</name>
    <name type="common">Swimming crab</name>
    <name type="synonym">Neptunus trituberculatus</name>
    <dbReference type="NCBI Taxonomy" id="210409"/>
    <lineage>
        <taxon>Eukaryota</taxon>
        <taxon>Metazoa</taxon>
        <taxon>Ecdysozoa</taxon>
        <taxon>Arthropoda</taxon>
        <taxon>Crustacea</taxon>
        <taxon>Multicrustacea</taxon>
        <taxon>Malacostraca</taxon>
        <taxon>Eumalacostraca</taxon>
        <taxon>Eucarida</taxon>
        <taxon>Decapoda</taxon>
        <taxon>Pleocyemata</taxon>
        <taxon>Brachyura</taxon>
        <taxon>Eubrachyura</taxon>
        <taxon>Portunoidea</taxon>
        <taxon>Portunidae</taxon>
        <taxon>Portuninae</taxon>
        <taxon>Portunus</taxon>
    </lineage>
</organism>
<gene>
    <name evidence="1" type="ORF">E2C01_098610</name>
</gene>
<protein>
    <submittedName>
        <fullName evidence="1">Uncharacterized protein</fullName>
    </submittedName>
</protein>
<sequence>MTRNGNIHKNVDWQETLTCGLASETACEYAGTVRFSCVVKEGRVILVAPGPEETMGKLSILNTSTVNARKIAPTHRHTLKHESFSILHLMAYRTHLFPKILAKKSPCV</sequence>
<name>A0A5B7K8U7_PORTR</name>
<dbReference type="AlphaFoldDB" id="A0A5B7K8U7"/>
<accession>A0A5B7K8U7</accession>
<comment type="caution">
    <text evidence="1">The sequence shown here is derived from an EMBL/GenBank/DDBJ whole genome shotgun (WGS) entry which is preliminary data.</text>
</comment>
<keyword evidence="2" id="KW-1185">Reference proteome</keyword>